<dbReference type="EMBL" id="JAANYQ010000010">
    <property type="protein sequence ID" value="KAF4122023.1"/>
    <property type="molecule type" value="Genomic_DNA"/>
</dbReference>
<accession>A0A9P4YUP2</accession>
<organism evidence="2 3">
    <name type="scientific">Geosmithia morbida</name>
    <dbReference type="NCBI Taxonomy" id="1094350"/>
    <lineage>
        <taxon>Eukaryota</taxon>
        <taxon>Fungi</taxon>
        <taxon>Dikarya</taxon>
        <taxon>Ascomycota</taxon>
        <taxon>Pezizomycotina</taxon>
        <taxon>Sordariomycetes</taxon>
        <taxon>Hypocreomycetidae</taxon>
        <taxon>Hypocreales</taxon>
        <taxon>Bionectriaceae</taxon>
        <taxon>Geosmithia</taxon>
    </lineage>
</organism>
<dbReference type="InterPro" id="IPR052145">
    <property type="entry name" value="Mediator/Homeobox_domain"/>
</dbReference>
<proteinExistence type="predicted"/>
<reference evidence="2" key="1">
    <citation type="submission" date="2020-03" db="EMBL/GenBank/DDBJ databases">
        <title>Site-based positive gene gene selection in Geosmithia morbida across the United States reveals a broad range of putative effectors and factors for local host and environmental adapation.</title>
        <authorList>
            <person name="Onufrak A."/>
            <person name="Murdoch R.W."/>
            <person name="Gazis R."/>
            <person name="Huff M."/>
            <person name="Staton M."/>
            <person name="Klingeman W."/>
            <person name="Hadziabdic D."/>
        </authorList>
    </citation>
    <scope>NUCLEOTIDE SEQUENCE</scope>
    <source>
        <strain evidence="2">1262</strain>
    </source>
</reference>
<feature type="compositionally biased region" description="Low complexity" evidence="1">
    <location>
        <begin position="566"/>
        <end position="578"/>
    </location>
</feature>
<keyword evidence="3" id="KW-1185">Reference proteome</keyword>
<dbReference type="OrthoDB" id="3882058at2759"/>
<dbReference type="RefSeq" id="XP_035320675.1">
    <property type="nucleotide sequence ID" value="XM_035469581.1"/>
</dbReference>
<evidence type="ECO:0000313" key="2">
    <source>
        <dbReference type="EMBL" id="KAF4122023.1"/>
    </source>
</evidence>
<dbReference type="PANTHER" id="PTHR24330:SF19">
    <property type="entry name" value="MEDIATOR OF RNA POLYMERASE II TRANSCRIPTION SUBUNIT 29"/>
    <property type="match status" value="1"/>
</dbReference>
<feature type="compositionally biased region" description="Low complexity" evidence="1">
    <location>
        <begin position="289"/>
        <end position="307"/>
    </location>
</feature>
<feature type="compositionally biased region" description="Acidic residues" evidence="1">
    <location>
        <begin position="150"/>
        <end position="162"/>
    </location>
</feature>
<evidence type="ECO:0000313" key="3">
    <source>
        <dbReference type="Proteomes" id="UP000749293"/>
    </source>
</evidence>
<feature type="region of interest" description="Disordered" evidence="1">
    <location>
        <begin position="404"/>
        <end position="451"/>
    </location>
</feature>
<evidence type="ECO:0000256" key="1">
    <source>
        <dbReference type="SAM" id="MobiDB-lite"/>
    </source>
</evidence>
<dbReference type="PANTHER" id="PTHR24330">
    <property type="entry name" value="HOMEOBOX PROTEIN BARH-LIKE"/>
    <property type="match status" value="1"/>
</dbReference>
<dbReference type="Proteomes" id="UP000749293">
    <property type="component" value="Unassembled WGS sequence"/>
</dbReference>
<feature type="region of interest" description="Disordered" evidence="1">
    <location>
        <begin position="70"/>
        <end position="162"/>
    </location>
</feature>
<feature type="compositionally biased region" description="Polar residues" evidence="1">
    <location>
        <begin position="428"/>
        <end position="445"/>
    </location>
</feature>
<name>A0A9P4YUP2_9HYPO</name>
<feature type="region of interest" description="Disordered" evidence="1">
    <location>
        <begin position="231"/>
        <end position="250"/>
    </location>
</feature>
<feature type="compositionally biased region" description="Low complexity" evidence="1">
    <location>
        <begin position="101"/>
        <end position="126"/>
    </location>
</feature>
<feature type="region of interest" description="Disordered" evidence="1">
    <location>
        <begin position="556"/>
        <end position="601"/>
    </location>
</feature>
<feature type="compositionally biased region" description="Low complexity" evidence="1">
    <location>
        <begin position="404"/>
        <end position="418"/>
    </location>
</feature>
<dbReference type="GeneID" id="55973839"/>
<evidence type="ECO:0008006" key="4">
    <source>
        <dbReference type="Google" id="ProtNLM"/>
    </source>
</evidence>
<protein>
    <recommendedName>
        <fullName evidence="4">Only prolin and serin are matching in the corresponding protein</fullName>
    </recommendedName>
</protein>
<feature type="region of interest" description="Disordered" evidence="1">
    <location>
        <begin position="351"/>
        <end position="388"/>
    </location>
</feature>
<comment type="caution">
    <text evidence="2">The sequence shown here is derived from an EMBL/GenBank/DDBJ whole genome shotgun (WGS) entry which is preliminary data.</text>
</comment>
<sequence>MAPQLRPLLLPQLVEEQQQQQQQRIVDHQQQYHYYDDATTAAALPYVSYTNNSSSSDIVSPVTPTFSARGHFRGSSSSSSLDISFTQLSPPHDSPTPPQKQQPQLQQPQQQATQQQQQQQQQQSVPPTLPPLPSSQPLSKRSSKCQLPDVAEEEPYERDDEEDATLVLEHDALGLYSCLCDEPCDHRKSTEKTLINDLMLAATATPDVPDFDYYNDAACLGSDDVDFPVASRQSSASKRPELADLTSTSLTSRLGPRLNASIDRWRSSRRGRSGANHAAAITSPSATDVSVAPSGVPSSRSSSISSPNRGHFGAANTVYGYPSASAYDSVDSFDSFADTDYDLDDAQRAALERDREKASTPLLPPLMTESSVPEPPLQSPLQSPTVAPPCSVTDVFEYQLPAAPHQPHQQQPQQQPPASNFGRPPLNTKPSTSSLRRGFSNTGANPTDLPIGMSDMDMLQEYDEWSDRLGHANFTINPPPYEPVSLDTETMTRFREDWDAARVNYTKHLVRTGENYGETSKIYGLTEAKWAETDGKWRRIHEQAVKQAAGLIPATSTMAAGGGTGTADSTTSPAPAGSRSRGFSTSRAQSRGRGRGRSDSASAILWSMRPSAMSAAATAANSDDAVAAGAEWQRIEDNLPSAVPRMLSAEGKFPSRGDEDIVGPMHRAQVMERSHSEEKYGSKFWRNLAEKVLRR</sequence>
<feature type="region of interest" description="Disordered" evidence="1">
    <location>
        <begin position="261"/>
        <end position="309"/>
    </location>
</feature>
<dbReference type="AlphaFoldDB" id="A0A9P4YUP2"/>
<gene>
    <name evidence="2" type="ORF">GMORB2_7616</name>
</gene>